<comment type="catalytic activity">
    <reaction evidence="1 8">
        <text>a 4-O-methyl-thymidine in DNA + L-cysteinyl-[protein] = a thymidine in DNA + S-methyl-L-cysteinyl-[protein]</text>
        <dbReference type="Rhea" id="RHEA:53428"/>
        <dbReference type="Rhea" id="RHEA-COMP:10131"/>
        <dbReference type="Rhea" id="RHEA-COMP:10132"/>
        <dbReference type="Rhea" id="RHEA-COMP:13555"/>
        <dbReference type="Rhea" id="RHEA-COMP:13556"/>
        <dbReference type="ChEBI" id="CHEBI:29950"/>
        <dbReference type="ChEBI" id="CHEBI:82612"/>
        <dbReference type="ChEBI" id="CHEBI:137386"/>
        <dbReference type="ChEBI" id="CHEBI:137387"/>
        <dbReference type="EC" id="2.1.1.63"/>
    </reaction>
</comment>
<dbReference type="PROSITE" id="PS00374">
    <property type="entry name" value="MGMT"/>
    <property type="match status" value="1"/>
</dbReference>
<dbReference type="EC" id="2.1.1.63" evidence="8"/>
<dbReference type="RefSeq" id="WP_284306906.1">
    <property type="nucleotide sequence ID" value="NZ_BSPB01000005.1"/>
</dbReference>
<comment type="function">
    <text evidence="8">Involved in the cellular defense against the biological effects of O6-methylguanine (O6-MeG) and O4-methylthymine (O4-MeT) in DNA. Repairs the methylated nucleobase in DNA by stoichiometrically transferring the methyl group to a cysteine residue in the enzyme. This is a suicide reaction: the enzyme is irreversibly inactivated.</text>
</comment>
<accession>A0ABQ6C0Y5</accession>
<dbReference type="Pfam" id="PF01035">
    <property type="entry name" value="DNA_binding_1"/>
    <property type="match status" value="1"/>
</dbReference>
<keyword evidence="12" id="KW-1185">Reference proteome</keyword>
<sequence length="177" mass="19140">MKTPQSLVKIEVPSPLGPIVLAASALGLRGLWFIDQRYAPNFTAWPDAPEHPLLQAAHRQLDAYFSGQTDRFDLPLDPSVGTRFQQAVWQALRQIPTGQTCSYQQLAQALGRPQAARATGAAVGRNPWSLVVPCHRVVGSDGRLTGYAGGLWRKEALLALESGDIASLRNACQSSPV</sequence>
<dbReference type="CDD" id="cd06445">
    <property type="entry name" value="ATase"/>
    <property type="match status" value="1"/>
</dbReference>
<dbReference type="InterPro" id="IPR036388">
    <property type="entry name" value="WH-like_DNA-bd_sf"/>
</dbReference>
<reference evidence="12" key="1">
    <citation type="journal article" date="2019" name="Int. J. Syst. Evol. Microbiol.">
        <title>The Global Catalogue of Microorganisms (GCM) 10K type strain sequencing project: providing services to taxonomists for standard genome sequencing and annotation.</title>
        <authorList>
            <consortium name="The Broad Institute Genomics Platform"/>
            <consortium name="The Broad Institute Genome Sequencing Center for Infectious Disease"/>
            <person name="Wu L."/>
            <person name="Ma J."/>
        </authorList>
    </citation>
    <scope>NUCLEOTIDE SEQUENCE [LARGE SCALE GENOMIC DNA]</scope>
    <source>
        <strain evidence="12">NBRC 109341</strain>
    </source>
</reference>
<evidence type="ECO:0000256" key="7">
    <source>
        <dbReference type="ARBA" id="ARBA00049348"/>
    </source>
</evidence>
<keyword evidence="3 8" id="KW-0489">Methyltransferase</keyword>
<evidence type="ECO:0000256" key="2">
    <source>
        <dbReference type="ARBA" id="ARBA00022490"/>
    </source>
</evidence>
<comment type="subcellular location">
    <subcellularLocation>
        <location evidence="8">Cytoplasm</location>
    </subcellularLocation>
</comment>
<comment type="miscellaneous">
    <text evidence="8">This enzyme catalyzes only one turnover and therefore is not strictly catalytic. According to one definition, an enzyme is a biocatalyst that acts repeatedly and over many reaction cycles.</text>
</comment>
<dbReference type="InterPro" id="IPR008332">
    <property type="entry name" value="MethylG_MeTrfase_N"/>
</dbReference>
<evidence type="ECO:0000256" key="1">
    <source>
        <dbReference type="ARBA" id="ARBA00001286"/>
    </source>
</evidence>
<dbReference type="GO" id="GO:0008168">
    <property type="term" value="F:methyltransferase activity"/>
    <property type="evidence" value="ECO:0007669"/>
    <property type="project" value="UniProtKB-KW"/>
</dbReference>
<comment type="similarity">
    <text evidence="8">Belongs to the MGMT family.</text>
</comment>
<comment type="catalytic activity">
    <reaction evidence="7 8">
        <text>a 6-O-methyl-2'-deoxyguanosine in DNA + L-cysteinyl-[protein] = S-methyl-L-cysteinyl-[protein] + a 2'-deoxyguanosine in DNA</text>
        <dbReference type="Rhea" id="RHEA:24000"/>
        <dbReference type="Rhea" id="RHEA-COMP:10131"/>
        <dbReference type="Rhea" id="RHEA-COMP:10132"/>
        <dbReference type="Rhea" id="RHEA-COMP:11367"/>
        <dbReference type="Rhea" id="RHEA-COMP:11368"/>
        <dbReference type="ChEBI" id="CHEBI:29950"/>
        <dbReference type="ChEBI" id="CHEBI:82612"/>
        <dbReference type="ChEBI" id="CHEBI:85445"/>
        <dbReference type="ChEBI" id="CHEBI:85448"/>
        <dbReference type="EC" id="2.1.1.63"/>
    </reaction>
</comment>
<dbReference type="InterPro" id="IPR023546">
    <property type="entry name" value="MGMT"/>
</dbReference>
<organism evidence="11 12">
    <name type="scientific">Hydrogenophaga electricum</name>
    <dbReference type="NCBI Taxonomy" id="1230953"/>
    <lineage>
        <taxon>Bacteria</taxon>
        <taxon>Pseudomonadati</taxon>
        <taxon>Pseudomonadota</taxon>
        <taxon>Betaproteobacteria</taxon>
        <taxon>Burkholderiales</taxon>
        <taxon>Comamonadaceae</taxon>
        <taxon>Hydrogenophaga</taxon>
    </lineage>
</organism>
<dbReference type="Gene3D" id="3.30.160.70">
    <property type="entry name" value="Methylated DNA-protein cysteine methyltransferase domain"/>
    <property type="match status" value="1"/>
</dbReference>
<keyword evidence="6 8" id="KW-0234">DNA repair</keyword>
<evidence type="ECO:0000256" key="4">
    <source>
        <dbReference type="ARBA" id="ARBA00022679"/>
    </source>
</evidence>
<dbReference type="PANTHER" id="PTHR10815">
    <property type="entry name" value="METHYLATED-DNA--PROTEIN-CYSTEINE METHYLTRANSFERASE"/>
    <property type="match status" value="1"/>
</dbReference>
<name>A0ABQ6C0Y5_9BURK</name>
<evidence type="ECO:0000256" key="8">
    <source>
        <dbReference type="HAMAP-Rule" id="MF_00772"/>
    </source>
</evidence>
<dbReference type="InterPro" id="IPR001497">
    <property type="entry name" value="MethylDNA_cys_MeTrfase_AS"/>
</dbReference>
<dbReference type="GO" id="GO:0032259">
    <property type="term" value="P:methylation"/>
    <property type="evidence" value="ECO:0007669"/>
    <property type="project" value="UniProtKB-KW"/>
</dbReference>
<dbReference type="InterPro" id="IPR036631">
    <property type="entry name" value="MGMT_N_sf"/>
</dbReference>
<feature type="domain" description="Methylated-DNA-[protein]-cysteine S-methyltransferase DNA binding" evidence="9">
    <location>
        <begin position="84"/>
        <end position="162"/>
    </location>
</feature>
<feature type="active site" description="Nucleophile; methyl group acceptor" evidence="8">
    <location>
        <position position="134"/>
    </location>
</feature>
<dbReference type="Pfam" id="PF02870">
    <property type="entry name" value="Methyltransf_1N"/>
    <property type="match status" value="1"/>
</dbReference>
<keyword evidence="2 8" id="KW-0963">Cytoplasm</keyword>
<dbReference type="HAMAP" id="MF_00772">
    <property type="entry name" value="OGT"/>
    <property type="match status" value="1"/>
</dbReference>
<dbReference type="Gene3D" id="1.10.10.10">
    <property type="entry name" value="Winged helix-like DNA-binding domain superfamily/Winged helix DNA-binding domain"/>
    <property type="match status" value="1"/>
</dbReference>
<evidence type="ECO:0000313" key="12">
    <source>
        <dbReference type="Proteomes" id="UP001156903"/>
    </source>
</evidence>
<feature type="domain" description="Methylguanine DNA methyltransferase ribonuclease-like" evidence="10">
    <location>
        <begin position="13"/>
        <end position="78"/>
    </location>
</feature>
<dbReference type="InterPro" id="IPR036217">
    <property type="entry name" value="MethylDNA_cys_MeTrfase_DNAb"/>
</dbReference>
<protein>
    <recommendedName>
        <fullName evidence="8">Methylated-DNA--protein-cysteine methyltransferase</fullName>
        <ecNumber evidence="8">2.1.1.63</ecNumber>
    </recommendedName>
    <alternativeName>
        <fullName evidence="8">6-O-methylguanine-DNA methyltransferase</fullName>
        <shortName evidence="8">MGMT</shortName>
    </alternativeName>
    <alternativeName>
        <fullName evidence="8">O-6-methylguanine-DNA-alkyltransferase</fullName>
    </alternativeName>
</protein>
<evidence type="ECO:0000259" key="10">
    <source>
        <dbReference type="Pfam" id="PF02870"/>
    </source>
</evidence>
<dbReference type="InterPro" id="IPR014048">
    <property type="entry name" value="MethylDNA_cys_MeTrfase_DNA-bd"/>
</dbReference>
<dbReference type="PANTHER" id="PTHR10815:SF5">
    <property type="entry name" value="METHYLATED-DNA--PROTEIN-CYSTEINE METHYLTRANSFERASE"/>
    <property type="match status" value="1"/>
</dbReference>
<proteinExistence type="inferred from homology"/>
<keyword evidence="4 8" id="KW-0808">Transferase</keyword>
<dbReference type="SUPFAM" id="SSF53155">
    <property type="entry name" value="Methylated DNA-protein cysteine methyltransferase domain"/>
    <property type="match status" value="1"/>
</dbReference>
<gene>
    <name evidence="11" type="ORF">GCM10007935_09800</name>
</gene>
<keyword evidence="5 8" id="KW-0227">DNA damage</keyword>
<evidence type="ECO:0000259" key="9">
    <source>
        <dbReference type="Pfam" id="PF01035"/>
    </source>
</evidence>
<evidence type="ECO:0000256" key="3">
    <source>
        <dbReference type="ARBA" id="ARBA00022603"/>
    </source>
</evidence>
<dbReference type="SUPFAM" id="SSF46767">
    <property type="entry name" value="Methylated DNA-protein cysteine methyltransferase, C-terminal domain"/>
    <property type="match status" value="1"/>
</dbReference>
<dbReference type="Proteomes" id="UP001156903">
    <property type="component" value="Unassembled WGS sequence"/>
</dbReference>
<dbReference type="EMBL" id="BSPB01000005">
    <property type="protein sequence ID" value="GLS13550.1"/>
    <property type="molecule type" value="Genomic_DNA"/>
</dbReference>
<evidence type="ECO:0000256" key="5">
    <source>
        <dbReference type="ARBA" id="ARBA00022763"/>
    </source>
</evidence>
<evidence type="ECO:0000313" key="11">
    <source>
        <dbReference type="EMBL" id="GLS13550.1"/>
    </source>
</evidence>
<comment type="caution">
    <text evidence="11">The sequence shown here is derived from an EMBL/GenBank/DDBJ whole genome shotgun (WGS) entry which is preliminary data.</text>
</comment>
<dbReference type="NCBIfam" id="TIGR00589">
    <property type="entry name" value="ogt"/>
    <property type="match status" value="1"/>
</dbReference>
<evidence type="ECO:0000256" key="6">
    <source>
        <dbReference type="ARBA" id="ARBA00023204"/>
    </source>
</evidence>